<dbReference type="SUPFAM" id="SSF52540">
    <property type="entry name" value="P-loop containing nucleoside triphosphate hydrolases"/>
    <property type="match status" value="1"/>
</dbReference>
<dbReference type="HOGENOM" id="CLU_999724_0_0_2"/>
<sequence>MTLNFPRLIKRMVDEKGFMAVMVIGRQGSGKTTFAMRTLYHYYGDWDKVFNSMTFNIVELLRKSKHYDAMLIDDAGVHLSKYDWQKKTDFAKFYNLIRDVTNFLIFTTPDEGDILKSVRDKITYLVIIKSHVRPVTNKKGEIVRWEHWKDGGTAYVYKKRVVFVDGKPDYRYRAEGIITFKYELPEDVRKRYAEMRAKVTEELLNELLGESPTARYEDFIEKIKAKAKLYYDKANDSYKLRLDDMITLPKEIAESIFSGAKNTTKNSPQNASDSENQT</sequence>
<proteinExistence type="predicted"/>
<evidence type="ECO:0008006" key="4">
    <source>
        <dbReference type="Google" id="ProtNLM"/>
    </source>
</evidence>
<dbReference type="AlphaFoldDB" id="D2PK41"/>
<accession>D2PK41</accession>
<evidence type="ECO:0000313" key="2">
    <source>
        <dbReference type="EMBL" id="ADB87144.1"/>
    </source>
</evidence>
<evidence type="ECO:0000313" key="3">
    <source>
        <dbReference type="Proteomes" id="UP000001404"/>
    </source>
</evidence>
<protein>
    <recommendedName>
        <fullName evidence="4">Zona occludens toxin N-terminal domain-containing protein</fullName>
    </recommendedName>
</protein>
<gene>
    <name evidence="2" type="ordered locus">LD85_1477</name>
</gene>
<reference evidence="3" key="1">
    <citation type="journal article" date="2009" name="Proc. Natl. Acad. Sci. U.S.A.">
        <title>Biogeography of the Sulfolobus islandicus pan-genome.</title>
        <authorList>
            <person name="Reno M.L."/>
            <person name="Held N.L."/>
            <person name="Fields C.J."/>
            <person name="Burke P.V."/>
            <person name="Whitaker R.J."/>
        </authorList>
    </citation>
    <scope>NUCLEOTIDE SEQUENCE [LARGE SCALE GENOMIC DNA]</scope>
    <source>
        <strain evidence="3">L.D.8.5 / Lassen #2</strain>
    </source>
</reference>
<dbReference type="InterPro" id="IPR027417">
    <property type="entry name" value="P-loop_NTPase"/>
</dbReference>
<dbReference type="Proteomes" id="UP000001404">
    <property type="component" value="Chromosome"/>
</dbReference>
<name>D2PK41_SACI9</name>
<evidence type="ECO:0000256" key="1">
    <source>
        <dbReference type="SAM" id="MobiDB-lite"/>
    </source>
</evidence>
<organism evidence="2 3">
    <name type="scientific">Saccharolobus islandicus (strain L.D.8.5 / Lassen #2)</name>
    <name type="common">Sulfolobus islandicus</name>
    <dbReference type="NCBI Taxonomy" id="425944"/>
    <lineage>
        <taxon>Archaea</taxon>
        <taxon>Thermoproteota</taxon>
        <taxon>Thermoprotei</taxon>
        <taxon>Sulfolobales</taxon>
        <taxon>Sulfolobaceae</taxon>
        <taxon>Saccharolobus</taxon>
    </lineage>
</organism>
<dbReference type="Gene3D" id="3.40.50.300">
    <property type="entry name" value="P-loop containing nucleotide triphosphate hydrolases"/>
    <property type="match status" value="1"/>
</dbReference>
<dbReference type="EMBL" id="CP001731">
    <property type="protein sequence ID" value="ADB87144.1"/>
    <property type="molecule type" value="Genomic_DNA"/>
</dbReference>
<feature type="region of interest" description="Disordered" evidence="1">
    <location>
        <begin position="259"/>
        <end position="278"/>
    </location>
</feature>
<feature type="compositionally biased region" description="Polar residues" evidence="1">
    <location>
        <begin position="260"/>
        <end position="278"/>
    </location>
</feature>
<dbReference type="KEGG" id="sii:LD85_1477"/>